<gene>
    <name evidence="1" type="ORF">N791_10260</name>
</gene>
<accession>A0A0A0M852</accession>
<protein>
    <submittedName>
        <fullName evidence="1">Uncharacterized protein</fullName>
    </submittedName>
</protein>
<keyword evidence="2" id="KW-1185">Reference proteome</keyword>
<sequence length="152" mass="16706">MTVLLLSDIGFDAPAALLARYGLELVRVAEGEEIPGSYWGECEAGLIGSRVFARPDTPVHSLLHESCHLIVLPPGRRAAVHTDATDSVEEEDATCYLQILLADELPGVGRERMQADMDAWGYSFRLGSAKAWFERDAEDARDWLSRHGLLPG</sequence>
<dbReference type="Proteomes" id="UP000030003">
    <property type="component" value="Unassembled WGS sequence"/>
</dbReference>
<reference evidence="1 2" key="1">
    <citation type="submission" date="2013-08" db="EMBL/GenBank/DDBJ databases">
        <title>Genomic analysis of Lysobacter defluvii.</title>
        <authorList>
            <person name="Wang Q."/>
            <person name="Wang G."/>
        </authorList>
    </citation>
    <scope>NUCLEOTIDE SEQUENCE [LARGE SCALE GENOMIC DNA]</scope>
    <source>
        <strain evidence="1 2">IMMIB APB-9</strain>
    </source>
</reference>
<evidence type="ECO:0000313" key="2">
    <source>
        <dbReference type="Proteomes" id="UP000030003"/>
    </source>
</evidence>
<name>A0A0A0M852_9GAMM</name>
<comment type="caution">
    <text evidence="1">The sequence shown here is derived from an EMBL/GenBank/DDBJ whole genome shotgun (WGS) entry which is preliminary data.</text>
</comment>
<evidence type="ECO:0000313" key="1">
    <source>
        <dbReference type="EMBL" id="KGO99260.1"/>
    </source>
</evidence>
<dbReference type="OrthoDB" id="5783548at2"/>
<dbReference type="STRING" id="1385515.GCA_000423325_02228"/>
<dbReference type="RefSeq" id="WP_027070254.1">
    <property type="nucleotide sequence ID" value="NZ_AUHT01000011.1"/>
</dbReference>
<organism evidence="1 2">
    <name type="scientific">Lysobacter defluvii IMMIB APB-9 = DSM 18482</name>
    <dbReference type="NCBI Taxonomy" id="1385515"/>
    <lineage>
        <taxon>Bacteria</taxon>
        <taxon>Pseudomonadati</taxon>
        <taxon>Pseudomonadota</taxon>
        <taxon>Gammaproteobacteria</taxon>
        <taxon>Lysobacterales</taxon>
        <taxon>Lysobacteraceae</taxon>
        <taxon>Novilysobacter</taxon>
    </lineage>
</organism>
<dbReference type="AlphaFoldDB" id="A0A0A0M852"/>
<dbReference type="eggNOG" id="ENOG50314HW">
    <property type="taxonomic scope" value="Bacteria"/>
</dbReference>
<proteinExistence type="predicted"/>
<dbReference type="EMBL" id="AVBH01000024">
    <property type="protein sequence ID" value="KGO99260.1"/>
    <property type="molecule type" value="Genomic_DNA"/>
</dbReference>